<dbReference type="EMBL" id="JBEDNQ010000001">
    <property type="protein sequence ID" value="MEQ3549588.1"/>
    <property type="molecule type" value="Genomic_DNA"/>
</dbReference>
<evidence type="ECO:0000313" key="4">
    <source>
        <dbReference type="EMBL" id="MEQ3549588.1"/>
    </source>
</evidence>
<evidence type="ECO:0000256" key="1">
    <source>
        <dbReference type="SAM" id="MobiDB-lite"/>
    </source>
</evidence>
<evidence type="ECO:0000259" key="3">
    <source>
        <dbReference type="Pfam" id="PF13193"/>
    </source>
</evidence>
<name>A0ABV1K896_9PSEU</name>
<dbReference type="Pfam" id="PF13193">
    <property type="entry name" value="AMP-binding_C"/>
    <property type="match status" value="1"/>
</dbReference>
<protein>
    <submittedName>
        <fullName evidence="4">AMP-binding protein</fullName>
    </submittedName>
</protein>
<dbReference type="Gene3D" id="3.40.50.12780">
    <property type="entry name" value="N-terminal domain of ligase-like"/>
    <property type="match status" value="1"/>
</dbReference>
<feature type="domain" description="AMP-binding enzyme C-terminal" evidence="3">
    <location>
        <begin position="451"/>
        <end position="526"/>
    </location>
</feature>
<dbReference type="PROSITE" id="PS00455">
    <property type="entry name" value="AMP_BINDING"/>
    <property type="match status" value="1"/>
</dbReference>
<evidence type="ECO:0000259" key="2">
    <source>
        <dbReference type="Pfam" id="PF00501"/>
    </source>
</evidence>
<feature type="domain" description="AMP-dependent synthetase/ligase" evidence="2">
    <location>
        <begin position="10"/>
        <end position="392"/>
    </location>
</feature>
<dbReference type="InterPro" id="IPR020845">
    <property type="entry name" value="AMP-binding_CS"/>
</dbReference>
<evidence type="ECO:0000313" key="5">
    <source>
        <dbReference type="Proteomes" id="UP001494902"/>
    </source>
</evidence>
<dbReference type="Proteomes" id="UP001494902">
    <property type="component" value="Unassembled WGS sequence"/>
</dbReference>
<dbReference type="InterPro" id="IPR025110">
    <property type="entry name" value="AMP-bd_C"/>
</dbReference>
<proteinExistence type="predicted"/>
<dbReference type="Pfam" id="PF00501">
    <property type="entry name" value="AMP-binding"/>
    <property type="match status" value="1"/>
</dbReference>
<dbReference type="InterPro" id="IPR042099">
    <property type="entry name" value="ANL_N_sf"/>
</dbReference>
<dbReference type="InterPro" id="IPR050237">
    <property type="entry name" value="ATP-dep_AMP-bd_enzyme"/>
</dbReference>
<dbReference type="PANTHER" id="PTHR43767">
    <property type="entry name" value="LONG-CHAIN-FATTY-ACID--COA LIGASE"/>
    <property type="match status" value="1"/>
</dbReference>
<dbReference type="InterPro" id="IPR000873">
    <property type="entry name" value="AMP-dep_synth/lig_dom"/>
</dbReference>
<feature type="region of interest" description="Disordered" evidence="1">
    <location>
        <begin position="150"/>
        <end position="169"/>
    </location>
</feature>
<comment type="caution">
    <text evidence="4">The sequence shown here is derived from an EMBL/GenBank/DDBJ whole genome shotgun (WGS) entry which is preliminary data.</text>
</comment>
<dbReference type="InterPro" id="IPR045851">
    <property type="entry name" value="AMP-bd_C_sf"/>
</dbReference>
<dbReference type="PANTHER" id="PTHR43767:SF1">
    <property type="entry name" value="NONRIBOSOMAL PEPTIDE SYNTHASE PES1 (EUROFUNG)-RELATED"/>
    <property type="match status" value="1"/>
</dbReference>
<dbReference type="RefSeq" id="WP_349296659.1">
    <property type="nucleotide sequence ID" value="NZ_JBEDNQ010000001.1"/>
</dbReference>
<organism evidence="4 5">
    <name type="scientific">Pseudonocardia nematodicida</name>
    <dbReference type="NCBI Taxonomy" id="1206997"/>
    <lineage>
        <taxon>Bacteria</taxon>
        <taxon>Bacillati</taxon>
        <taxon>Actinomycetota</taxon>
        <taxon>Actinomycetes</taxon>
        <taxon>Pseudonocardiales</taxon>
        <taxon>Pseudonocardiaceae</taxon>
        <taxon>Pseudonocardia</taxon>
    </lineage>
</organism>
<accession>A0ABV1K896</accession>
<dbReference type="SUPFAM" id="SSF56801">
    <property type="entry name" value="Acetyl-CoA synthetase-like"/>
    <property type="match status" value="1"/>
</dbReference>
<gene>
    <name evidence="4" type="ORF">WIS52_03805</name>
</gene>
<sequence length="545" mass="56820">MDASFGTVWERISDRQPDAVAISAPGRAYTWREFDDRAARLAGALTVAGVGAGDTVACYQYNGPAYLETVFAAFKIGAVPVNANYRYTGGELASLLTDAAAAAVVYSGALAGNLDRVAAEVGTLRLMVRVGPSQPDAPGPAAPELSELLAATPPRPREPRPGSDRLFMYTGGTTGRPKGVIWRLDDLLHCLTVPIFGPLGLDAPPASVDEAVDVAVAARAADRAPVTLPVVPLMHGTGLFNTMGALLAGGRAVTLRPGRLEPRHVWETVAVERVRTVIVAGDAVARPLVDELVRADAAGAPHDLSSVTDLLSSGTAFADRLKHEFHARAELAVVDAIASSESGPFAFAVTRSAADLPSRFFPVPAAAVLSADDRLLEPGDPEPGVLAYRGPMPVGYHGDSARTATTFREVGGVRWSVPGDLARLAADGSIRFLGRGSGVVNTGGEKVHPQEVEEVLLTDPGVADAVVVGVPDETWGEVVVAVAAPVAGHALDEGVLRERVRAELAGYKVPRAVVTVDAIPRTPTGKIEVAWARTAAAEGLRSRDS</sequence>
<keyword evidence="5" id="KW-1185">Reference proteome</keyword>
<reference evidence="4 5" key="1">
    <citation type="submission" date="2024-03" db="EMBL/GenBank/DDBJ databases">
        <title>Draft genome sequence of Pseudonocardia nematodicida JCM 31783.</title>
        <authorList>
            <person name="Butdee W."/>
            <person name="Duangmal K."/>
        </authorList>
    </citation>
    <scope>NUCLEOTIDE SEQUENCE [LARGE SCALE GENOMIC DNA]</scope>
    <source>
        <strain evidence="4 5">JCM 31783</strain>
    </source>
</reference>
<dbReference type="Gene3D" id="3.30.300.30">
    <property type="match status" value="1"/>
</dbReference>